<name>A0A7J9HSH7_9ROSI</name>
<evidence type="ECO:0000313" key="2">
    <source>
        <dbReference type="Proteomes" id="UP000593560"/>
    </source>
</evidence>
<reference evidence="1 2" key="1">
    <citation type="journal article" date="2019" name="Genome Biol. Evol.">
        <title>Insights into the evolution of the New World diploid cottons (Gossypium, subgenus Houzingenia) based on genome sequencing.</title>
        <authorList>
            <person name="Grover C.E."/>
            <person name="Arick M.A. 2nd"/>
            <person name="Thrash A."/>
            <person name="Conover J.L."/>
            <person name="Sanders W.S."/>
            <person name="Peterson D.G."/>
            <person name="Frelichowski J.E."/>
            <person name="Scheffler J.A."/>
            <person name="Scheffler B.E."/>
            <person name="Wendel J.F."/>
        </authorList>
    </citation>
    <scope>NUCLEOTIDE SEQUENCE [LARGE SCALE GENOMIC DNA]</scope>
    <source>
        <strain evidence="1">0</strain>
        <tissue evidence="1">Leaf</tissue>
    </source>
</reference>
<dbReference type="AlphaFoldDB" id="A0A7J9HSH7"/>
<evidence type="ECO:0000313" key="1">
    <source>
        <dbReference type="EMBL" id="MBA0812776.1"/>
    </source>
</evidence>
<sequence length="61" mass="7080">MLTNWPTIETRLHKFRDLRPEQKTGGTQPTKVNKNKCFLTHFLGLVTNRPTHALGCANWFN</sequence>
<organism evidence="1 2">
    <name type="scientific">Gossypium harknessii</name>
    <dbReference type="NCBI Taxonomy" id="34285"/>
    <lineage>
        <taxon>Eukaryota</taxon>
        <taxon>Viridiplantae</taxon>
        <taxon>Streptophyta</taxon>
        <taxon>Embryophyta</taxon>
        <taxon>Tracheophyta</taxon>
        <taxon>Spermatophyta</taxon>
        <taxon>Magnoliopsida</taxon>
        <taxon>eudicotyledons</taxon>
        <taxon>Gunneridae</taxon>
        <taxon>Pentapetalae</taxon>
        <taxon>rosids</taxon>
        <taxon>malvids</taxon>
        <taxon>Malvales</taxon>
        <taxon>Malvaceae</taxon>
        <taxon>Malvoideae</taxon>
        <taxon>Gossypium</taxon>
    </lineage>
</organism>
<comment type="caution">
    <text evidence="1">The sequence shown here is derived from an EMBL/GenBank/DDBJ whole genome shotgun (WGS) entry which is preliminary data.</text>
</comment>
<dbReference type="Proteomes" id="UP000593560">
    <property type="component" value="Unassembled WGS sequence"/>
</dbReference>
<dbReference type="EMBL" id="JABFAD010000011">
    <property type="protein sequence ID" value="MBA0812776.1"/>
    <property type="molecule type" value="Genomic_DNA"/>
</dbReference>
<gene>
    <name evidence="1" type="ORF">Gohar_026714</name>
</gene>
<proteinExistence type="predicted"/>
<keyword evidence="2" id="KW-1185">Reference proteome</keyword>
<accession>A0A7J9HSH7</accession>
<protein>
    <submittedName>
        <fullName evidence="1">Uncharacterized protein</fullName>
    </submittedName>
</protein>
<dbReference type="Gene3D" id="1.10.287.610">
    <property type="entry name" value="Helix hairpin bin"/>
    <property type="match status" value="1"/>
</dbReference>